<organism evidence="1 2">
    <name type="scientific">Perkinsus olseni</name>
    <name type="common">Perkinsus atlanticus</name>
    <dbReference type="NCBI Taxonomy" id="32597"/>
    <lineage>
        <taxon>Eukaryota</taxon>
        <taxon>Sar</taxon>
        <taxon>Alveolata</taxon>
        <taxon>Perkinsozoa</taxon>
        <taxon>Perkinsea</taxon>
        <taxon>Perkinsida</taxon>
        <taxon>Perkinsidae</taxon>
        <taxon>Perkinsus</taxon>
    </lineage>
</organism>
<comment type="caution">
    <text evidence="1">The sequence shown here is derived from an EMBL/GenBank/DDBJ whole genome shotgun (WGS) entry which is preliminary data.</text>
</comment>
<evidence type="ECO:0000313" key="1">
    <source>
        <dbReference type="EMBL" id="KAF4691186.1"/>
    </source>
</evidence>
<proteinExistence type="predicted"/>
<sequence length="178" mass="19738">MTPRSSKRRRVPRSIRKSFGGRDLLRLRAMPAVPVAVPLFSIDGLRPIRCCRDSRLRTHLGASCCWQLAGSRNPAGPSPLINSPQTHDPLAGIAQRLQSLSSQFDRINDHINDWIAKKLRGQTKADSNRCRLVFGEGRSTDIYFAEESASPNPIVGYVYRQDVPGQAAKRPSVYVTAA</sequence>
<protein>
    <submittedName>
        <fullName evidence="1">Uncharacterized protein</fullName>
    </submittedName>
</protein>
<dbReference type="OrthoDB" id="10322366at2759"/>
<accession>A0A7J6P609</accession>
<evidence type="ECO:0000313" key="2">
    <source>
        <dbReference type="Proteomes" id="UP000541610"/>
    </source>
</evidence>
<dbReference type="EMBL" id="JABANP010000083">
    <property type="protein sequence ID" value="KAF4691186.1"/>
    <property type="molecule type" value="Genomic_DNA"/>
</dbReference>
<name>A0A7J6P609_PEROL</name>
<reference evidence="1 2" key="1">
    <citation type="submission" date="2020-04" db="EMBL/GenBank/DDBJ databases">
        <title>Perkinsus olseni comparative genomics.</title>
        <authorList>
            <person name="Bogema D.R."/>
        </authorList>
    </citation>
    <scope>NUCLEOTIDE SEQUENCE [LARGE SCALE GENOMIC DNA]</scope>
    <source>
        <strain evidence="1">00978-12</strain>
    </source>
</reference>
<dbReference type="AlphaFoldDB" id="A0A7J6P609"/>
<gene>
    <name evidence="1" type="ORF">FOZ60_017673</name>
</gene>
<dbReference type="Proteomes" id="UP000541610">
    <property type="component" value="Unassembled WGS sequence"/>
</dbReference>